<dbReference type="GO" id="GO:0016787">
    <property type="term" value="F:hydrolase activity"/>
    <property type="evidence" value="ECO:0007669"/>
    <property type="project" value="UniProtKB-KW"/>
</dbReference>
<dbReference type="RefSeq" id="XP_041545393.1">
    <property type="nucleotide sequence ID" value="XM_041691960.1"/>
</dbReference>
<gene>
    <name evidence="1" type="ORF">AKAW2_51972A</name>
    <name evidence="2" type="ORF">RIB2604_01601120</name>
</gene>
<evidence type="ECO:0000313" key="2">
    <source>
        <dbReference type="EMBL" id="GAT22697.1"/>
    </source>
</evidence>
<proteinExistence type="predicted"/>
<name>A0A146F9R1_ASPKA</name>
<protein>
    <submittedName>
        <fullName evidence="2">Similar to amidohydrolase 3</fullName>
    </submittedName>
</protein>
<evidence type="ECO:0000313" key="4">
    <source>
        <dbReference type="Proteomes" id="UP000661280"/>
    </source>
</evidence>
<keyword evidence="4" id="KW-1185">Reference proteome</keyword>
<dbReference type="Proteomes" id="UP000661280">
    <property type="component" value="Chromosome 5"/>
</dbReference>
<dbReference type="AlphaFoldDB" id="A0A146F9R1"/>
<dbReference type="EMBL" id="AP024429">
    <property type="protein sequence ID" value="BCS01631.1"/>
    <property type="molecule type" value="Genomic_DNA"/>
</dbReference>
<reference evidence="1" key="3">
    <citation type="submission" date="2021-01" db="EMBL/GenBank/DDBJ databases">
        <authorList>
            <consortium name="Aspergillus luchuensis mut. kawachii IFO 4304 genome sequencing consortium"/>
            <person name="Kazuki M."/>
            <person name="Futagami T."/>
        </authorList>
    </citation>
    <scope>NUCLEOTIDE SEQUENCE</scope>
    <source>
        <strain evidence="1">IFO 4308</strain>
    </source>
</reference>
<dbReference type="Proteomes" id="UP000075230">
    <property type="component" value="Unassembled WGS sequence"/>
</dbReference>
<dbReference type="GeneID" id="64962952"/>
<evidence type="ECO:0000313" key="1">
    <source>
        <dbReference type="EMBL" id="BCS01631.1"/>
    </source>
</evidence>
<accession>A0A146F9R1</accession>
<reference evidence="3" key="2">
    <citation type="submission" date="2016-02" db="EMBL/GenBank/DDBJ databases">
        <title>Genome sequencing of Aspergillus luchuensis NBRC 4314.</title>
        <authorList>
            <person name="Yamada O."/>
        </authorList>
    </citation>
    <scope>NUCLEOTIDE SEQUENCE [LARGE SCALE GENOMIC DNA]</scope>
    <source>
        <strain evidence="3">RIB 2604</strain>
    </source>
</reference>
<keyword evidence="2" id="KW-0378">Hydrolase</keyword>
<reference evidence="2 3" key="1">
    <citation type="journal article" date="2016" name="DNA Res.">
        <title>Genome sequence of Aspergillus luchuensis NBRC 4314.</title>
        <authorList>
            <person name="Yamada O."/>
            <person name="Machida M."/>
            <person name="Hosoyama A."/>
            <person name="Goto M."/>
            <person name="Takahashi T."/>
            <person name="Futagami T."/>
            <person name="Yamagata Y."/>
            <person name="Takeuchi M."/>
            <person name="Kobayashi T."/>
            <person name="Koike H."/>
            <person name="Abe K."/>
            <person name="Asai K."/>
            <person name="Arita M."/>
            <person name="Fujita N."/>
            <person name="Fukuda K."/>
            <person name="Higa K."/>
            <person name="Horikawa H."/>
            <person name="Ishikawa T."/>
            <person name="Jinno K."/>
            <person name="Kato Y."/>
            <person name="Kirimura K."/>
            <person name="Mizutani O."/>
            <person name="Nakasone K."/>
            <person name="Sano M."/>
            <person name="Shiraishi Y."/>
            <person name="Tsukahara M."/>
            <person name="Gomi K."/>
        </authorList>
    </citation>
    <scope>NUCLEOTIDE SEQUENCE [LARGE SCALE GENOMIC DNA]</scope>
    <source>
        <strain evidence="2 3">RIB 2604</strain>
    </source>
</reference>
<dbReference type="KEGG" id="aluc:AKAW2_51972A"/>
<reference evidence="1" key="4">
    <citation type="submission" date="2021-02" db="EMBL/GenBank/DDBJ databases">
        <title>Aspergillus luchuensis mut. kawachii IFO 4304 genome sequence.</title>
        <authorList>
            <person name="Mori K."/>
            <person name="Kadooka C."/>
            <person name="Goto M."/>
            <person name="Futagami T."/>
        </authorList>
    </citation>
    <scope>NUCLEOTIDE SEQUENCE</scope>
    <source>
        <strain evidence="1">IFO 4308</strain>
    </source>
</reference>
<evidence type="ECO:0000313" key="3">
    <source>
        <dbReference type="Proteomes" id="UP000075230"/>
    </source>
</evidence>
<sequence>MDRRQNIPSLRVFITAFHKYTKQKILLISPSEELRKSAIQLQSMQVPKKDIAVLSPQMGCDPTQFWTISPGSDKDPNLVARHQIDSLRIQCQTIKRDFSRAIEVIRDPHRATPEIMDYLKHSVGNSRFFHAFSEISIESKLDLELHYQNKNEPQMTALED</sequence>
<dbReference type="VEuPathDB" id="FungiDB:ASPFODRAFT_75378"/>
<organism evidence="2 3">
    <name type="scientific">Aspergillus kawachii</name>
    <name type="common">White koji mold</name>
    <name type="synonym">Aspergillus awamori var. kawachi</name>
    <dbReference type="NCBI Taxonomy" id="1069201"/>
    <lineage>
        <taxon>Eukaryota</taxon>
        <taxon>Fungi</taxon>
        <taxon>Dikarya</taxon>
        <taxon>Ascomycota</taxon>
        <taxon>Pezizomycotina</taxon>
        <taxon>Eurotiomycetes</taxon>
        <taxon>Eurotiomycetidae</taxon>
        <taxon>Eurotiales</taxon>
        <taxon>Aspergillaceae</taxon>
        <taxon>Aspergillus</taxon>
        <taxon>Aspergillus subgen. Circumdati</taxon>
    </lineage>
</organism>
<dbReference type="EMBL" id="BCWF01000016">
    <property type="protein sequence ID" value="GAT22697.1"/>
    <property type="molecule type" value="Genomic_DNA"/>
</dbReference>